<dbReference type="PATRIC" id="fig|1348663.4.peg.2700"/>
<evidence type="ECO:0000259" key="4">
    <source>
        <dbReference type="Pfam" id="PF21302"/>
    </source>
</evidence>
<keyword evidence="1" id="KW-0479">Metal-binding</keyword>
<gene>
    <name evidence="5" type="ORF">KCH_27970</name>
</gene>
<feature type="binding site" evidence="2">
    <location>
        <begin position="99"/>
        <end position="100"/>
    </location>
    <ligand>
        <name>S-adenosyl-L-methionine</name>
        <dbReference type="ChEBI" id="CHEBI:59789"/>
    </ligand>
</feature>
<proteinExistence type="predicted"/>
<dbReference type="OrthoDB" id="108476at2"/>
<keyword evidence="2" id="KW-0949">S-adenosyl-L-methionine</keyword>
<dbReference type="SUPFAM" id="SSF53335">
    <property type="entry name" value="S-adenosyl-L-methionine-dependent methyltransferases"/>
    <property type="match status" value="1"/>
</dbReference>
<dbReference type="eggNOG" id="COG2226">
    <property type="taxonomic scope" value="Bacteria"/>
</dbReference>
<dbReference type="InterPro" id="IPR041698">
    <property type="entry name" value="Methyltransf_25"/>
</dbReference>
<dbReference type="PANTHER" id="PTHR42912">
    <property type="entry name" value="METHYLTRANSFERASE"/>
    <property type="match status" value="1"/>
</dbReference>
<dbReference type="InterPro" id="IPR029063">
    <property type="entry name" value="SAM-dependent_MTases_sf"/>
</dbReference>
<evidence type="ECO:0000313" key="6">
    <source>
        <dbReference type="Proteomes" id="UP000027178"/>
    </source>
</evidence>
<dbReference type="PANTHER" id="PTHR42912:SF45">
    <property type="entry name" value="23S RRNA (GUANINE(745)-N(1))-METHYLTRANSFERASE"/>
    <property type="match status" value="1"/>
</dbReference>
<dbReference type="PIRSF" id="PIRSF018249">
    <property type="entry name" value="MyrA_prd"/>
    <property type="match status" value="1"/>
</dbReference>
<accession>A0A066Z5F8</accession>
<dbReference type="InterPro" id="IPR048647">
    <property type="entry name" value="RlmA_N"/>
</dbReference>
<feature type="domain" description="Methyltransferase" evidence="3">
    <location>
        <begin position="92"/>
        <end position="176"/>
    </location>
</feature>
<feature type="binding site" evidence="1">
    <location>
        <position position="31"/>
    </location>
    <ligand>
        <name>Zn(2+)</name>
        <dbReference type="ChEBI" id="CHEBI:29105"/>
    </ligand>
</feature>
<keyword evidence="1" id="KW-0862">Zinc</keyword>
<dbReference type="EMBL" id="JNBY01000083">
    <property type="protein sequence ID" value="KDN85566.1"/>
    <property type="molecule type" value="Genomic_DNA"/>
</dbReference>
<dbReference type="Proteomes" id="UP000027178">
    <property type="component" value="Unassembled WGS sequence"/>
</dbReference>
<dbReference type="HOGENOM" id="CLU_050931_1_0_11"/>
<dbReference type="GO" id="GO:0008168">
    <property type="term" value="F:methyltransferase activity"/>
    <property type="evidence" value="ECO:0007669"/>
    <property type="project" value="UniProtKB-KW"/>
</dbReference>
<keyword evidence="5" id="KW-0489">Methyltransferase</keyword>
<keyword evidence="5" id="KW-0808">Transferase</keyword>
<dbReference type="RefSeq" id="WP_035862815.1">
    <property type="nucleotide sequence ID" value="NZ_KK853997.1"/>
</dbReference>
<feature type="binding site" evidence="2">
    <location>
        <position position="71"/>
    </location>
    <ligand>
        <name>S-adenosyl-L-methionine</name>
        <dbReference type="ChEBI" id="CHEBI:59789"/>
    </ligand>
</feature>
<name>A0A066Z5F8_9ACTN</name>
<comment type="caution">
    <text evidence="5">The sequence shown here is derived from an EMBL/GenBank/DDBJ whole genome shotgun (WGS) entry which is preliminary data.</text>
</comment>
<evidence type="ECO:0000256" key="1">
    <source>
        <dbReference type="PIRSR" id="PIRSR018249-1"/>
    </source>
</evidence>
<keyword evidence="6" id="KW-1185">Reference proteome</keyword>
<protein>
    <submittedName>
        <fullName evidence="5">Methyltransferase type 11</fullName>
    </submittedName>
</protein>
<dbReference type="Pfam" id="PF21302">
    <property type="entry name" value="Zn_ribbon_RlmA"/>
    <property type="match status" value="1"/>
</dbReference>
<feature type="binding site" evidence="1">
    <location>
        <position position="27"/>
    </location>
    <ligand>
        <name>Zn(2+)</name>
        <dbReference type="ChEBI" id="CHEBI:29105"/>
    </ligand>
</feature>
<dbReference type="CDD" id="cd02440">
    <property type="entry name" value="AdoMet_MTases"/>
    <property type="match status" value="1"/>
</dbReference>
<evidence type="ECO:0000256" key="2">
    <source>
        <dbReference type="PIRSR" id="PIRSR018249-2"/>
    </source>
</evidence>
<organism evidence="5 6">
    <name type="scientific">Kitasatospora cheerisanensis KCTC 2395</name>
    <dbReference type="NCBI Taxonomy" id="1348663"/>
    <lineage>
        <taxon>Bacteria</taxon>
        <taxon>Bacillati</taxon>
        <taxon>Actinomycetota</taxon>
        <taxon>Actinomycetes</taxon>
        <taxon>Kitasatosporales</taxon>
        <taxon>Streptomycetaceae</taxon>
        <taxon>Kitasatospora</taxon>
    </lineage>
</organism>
<dbReference type="AlphaFoldDB" id="A0A066Z5F8"/>
<dbReference type="InterPro" id="IPR016718">
    <property type="entry name" value="rRNA_m1G-MeTrfase_A_prd"/>
</dbReference>
<sequence>MLQDIEPYLVCPHCARPLTLDGRTLRCPQGHGFDQARQGYVSLLAGDAKAGTADTAEMVAARSAFLAAGHYGPLERALAGAAAEVAADTGLVADLGAGTGHYLARVLEARPGAAGAALDLSKYALRRAAKAHPRIGAVVCDAWRPLPLRDGAADVLLNVFAPRNGPEMRRVLRPGGRLLVAAPTSRHLRELVGTLGLLSVDEDKDRRIEEKLGPWFTPVGRTEVEFALRLSRTDAAAVVGMGPSAWHTDPAALAAALDALPEPVEVTGSVRITAYE</sequence>
<dbReference type="Pfam" id="PF13649">
    <property type="entry name" value="Methyltransf_25"/>
    <property type="match status" value="1"/>
</dbReference>
<feature type="binding site" evidence="2">
    <location>
        <position position="187"/>
    </location>
    <ligand>
        <name>S-adenosyl-L-methionine</name>
        <dbReference type="ChEBI" id="CHEBI:59789"/>
    </ligand>
</feature>
<dbReference type="GO" id="GO:0032259">
    <property type="term" value="P:methylation"/>
    <property type="evidence" value="ECO:0007669"/>
    <property type="project" value="UniProtKB-KW"/>
</dbReference>
<dbReference type="Gene3D" id="3.40.50.150">
    <property type="entry name" value="Vaccinia Virus protein VP39"/>
    <property type="match status" value="1"/>
</dbReference>
<evidence type="ECO:0000313" key="5">
    <source>
        <dbReference type="EMBL" id="KDN85566.1"/>
    </source>
</evidence>
<reference evidence="5 6" key="1">
    <citation type="submission" date="2014-05" db="EMBL/GenBank/DDBJ databases">
        <title>Draft Genome Sequence of Kitasatospora cheerisanensis KCTC 2395.</title>
        <authorList>
            <person name="Nam D.H."/>
        </authorList>
    </citation>
    <scope>NUCLEOTIDE SEQUENCE [LARGE SCALE GENOMIC DNA]</scope>
    <source>
        <strain evidence="5 6">KCTC 2395</strain>
    </source>
</reference>
<feature type="domain" description="23S rRNA (guanine(745)-N(1))-methyltransferase N-terminal" evidence="4">
    <location>
        <begin position="10"/>
        <end position="47"/>
    </location>
</feature>
<dbReference type="InterPro" id="IPR050508">
    <property type="entry name" value="Methyltransf_Superfamily"/>
</dbReference>
<evidence type="ECO:0000259" key="3">
    <source>
        <dbReference type="Pfam" id="PF13649"/>
    </source>
</evidence>
<dbReference type="GO" id="GO:0046872">
    <property type="term" value="F:metal ion binding"/>
    <property type="evidence" value="ECO:0007669"/>
    <property type="project" value="UniProtKB-KW"/>
</dbReference>